<dbReference type="Proteomes" id="UP000478417">
    <property type="component" value="Unassembled WGS sequence"/>
</dbReference>
<name>A0A6B2M196_9BACT</name>
<dbReference type="EMBL" id="JAAGNX010000002">
    <property type="protein sequence ID" value="NDV62049.1"/>
    <property type="molecule type" value="Genomic_DNA"/>
</dbReference>
<evidence type="ECO:0000256" key="1">
    <source>
        <dbReference type="SAM" id="Phobius"/>
    </source>
</evidence>
<feature type="transmembrane region" description="Helical" evidence="1">
    <location>
        <begin position="140"/>
        <end position="160"/>
    </location>
</feature>
<accession>A0A6B2M196</accession>
<organism evidence="2 3">
    <name type="scientific">Oceanipulchritudo coccoides</name>
    <dbReference type="NCBI Taxonomy" id="2706888"/>
    <lineage>
        <taxon>Bacteria</taxon>
        <taxon>Pseudomonadati</taxon>
        <taxon>Verrucomicrobiota</taxon>
        <taxon>Opitutia</taxon>
        <taxon>Puniceicoccales</taxon>
        <taxon>Oceanipulchritudinaceae</taxon>
        <taxon>Oceanipulchritudo</taxon>
    </lineage>
</organism>
<feature type="transmembrane region" description="Helical" evidence="1">
    <location>
        <begin position="21"/>
        <end position="45"/>
    </location>
</feature>
<keyword evidence="1" id="KW-1133">Transmembrane helix</keyword>
<protein>
    <recommendedName>
        <fullName evidence="4">Yip1 domain-containing protein</fullName>
    </recommendedName>
</protein>
<sequence>MKLLLILLFHPTYIVKGRSTVPPILILLSVVAYAALCGLAFQHLYPRLLNNVPWLGGFRKLHPGNWNPAFDTELFIRGASMGMILFGTYWISYSLMSLLTPGRAKPITRCALASLSTCVPVLICCAVGFFFYYLHNALGLLPVYGLFAAICLQVILLRDLFGVSRALVVYLVPSVLTAQLIACTLLLP</sequence>
<comment type="caution">
    <text evidence="2">The sequence shown here is derived from an EMBL/GenBank/DDBJ whole genome shotgun (WGS) entry which is preliminary data.</text>
</comment>
<feature type="transmembrane region" description="Helical" evidence="1">
    <location>
        <begin position="111"/>
        <end position="134"/>
    </location>
</feature>
<keyword evidence="1" id="KW-0472">Membrane</keyword>
<dbReference type="AlphaFoldDB" id="A0A6B2M196"/>
<reference evidence="2 3" key="1">
    <citation type="submission" date="2020-02" db="EMBL/GenBank/DDBJ databases">
        <title>Albibacoteraceae fam. nov., the first described family within the subdivision 4 Verrucomicrobia.</title>
        <authorList>
            <person name="Xi F."/>
        </authorList>
    </citation>
    <scope>NUCLEOTIDE SEQUENCE [LARGE SCALE GENOMIC DNA]</scope>
    <source>
        <strain evidence="2 3">CK1056</strain>
    </source>
</reference>
<feature type="transmembrane region" description="Helical" evidence="1">
    <location>
        <begin position="167"/>
        <end position="187"/>
    </location>
</feature>
<keyword evidence="3" id="KW-1185">Reference proteome</keyword>
<evidence type="ECO:0000313" key="3">
    <source>
        <dbReference type="Proteomes" id="UP000478417"/>
    </source>
</evidence>
<keyword evidence="1" id="KW-0812">Transmembrane</keyword>
<evidence type="ECO:0008006" key="4">
    <source>
        <dbReference type="Google" id="ProtNLM"/>
    </source>
</evidence>
<evidence type="ECO:0000313" key="2">
    <source>
        <dbReference type="EMBL" id="NDV62049.1"/>
    </source>
</evidence>
<dbReference type="RefSeq" id="WP_163963605.1">
    <property type="nucleotide sequence ID" value="NZ_JAAGNX010000002.1"/>
</dbReference>
<proteinExistence type="predicted"/>
<gene>
    <name evidence="2" type="ORF">G0Q06_06285</name>
</gene>
<feature type="transmembrane region" description="Helical" evidence="1">
    <location>
        <begin position="74"/>
        <end position="99"/>
    </location>
</feature>